<dbReference type="AlphaFoldDB" id="A0A0C1TQK2"/>
<dbReference type="Proteomes" id="UP000031433">
    <property type="component" value="Unassembled WGS sequence"/>
</dbReference>
<gene>
    <name evidence="1" type="ORF">SE37_02390</name>
</gene>
<keyword evidence="2" id="KW-1185">Reference proteome</keyword>
<evidence type="ECO:0000313" key="2">
    <source>
        <dbReference type="Proteomes" id="UP000031433"/>
    </source>
</evidence>
<accession>A0A0C1TQK2</accession>
<dbReference type="RefSeq" id="WP_039643342.1">
    <property type="nucleotide sequence ID" value="NZ_JXBL01000001.1"/>
</dbReference>
<proteinExistence type="predicted"/>
<name>A0A0C1TQK2_9BACT</name>
<reference evidence="1 2" key="1">
    <citation type="submission" date="2015-01" db="EMBL/GenBank/DDBJ databases">
        <title>Genome sequence of the anaerobic bacterium Geobacter soli GSS01, a dissimilatory Fe(III) reducer from soil.</title>
        <authorList>
            <person name="Yang G."/>
            <person name="Zhou S."/>
        </authorList>
    </citation>
    <scope>NUCLEOTIDE SEQUENCE [LARGE SCALE GENOMIC DNA]</scope>
    <source>
        <strain evidence="1 2">GSS01</strain>
    </source>
</reference>
<protein>
    <submittedName>
        <fullName evidence="1">Uncharacterized protein</fullName>
    </submittedName>
</protein>
<evidence type="ECO:0000313" key="1">
    <source>
        <dbReference type="EMBL" id="KIE41558.1"/>
    </source>
</evidence>
<dbReference type="EMBL" id="JXBL01000001">
    <property type="protein sequence ID" value="KIE41558.1"/>
    <property type="molecule type" value="Genomic_DNA"/>
</dbReference>
<organism evidence="1 2">
    <name type="scientific">Geobacter soli</name>
    <dbReference type="NCBI Taxonomy" id="1510391"/>
    <lineage>
        <taxon>Bacteria</taxon>
        <taxon>Pseudomonadati</taxon>
        <taxon>Thermodesulfobacteriota</taxon>
        <taxon>Desulfuromonadia</taxon>
        <taxon>Geobacterales</taxon>
        <taxon>Geobacteraceae</taxon>
        <taxon>Geobacter</taxon>
    </lineage>
</organism>
<sequence>MEFFVCPCPETGTVILDGVDQGPNKDDAGVLQAKQCNPGRHTVTLRCPAGKTCAPPKVTVVIRNTDPVAPLEVAFQCV</sequence>
<comment type="caution">
    <text evidence="1">The sequence shown here is derived from an EMBL/GenBank/DDBJ whole genome shotgun (WGS) entry which is preliminary data.</text>
</comment>